<evidence type="ECO:0000313" key="8">
    <source>
        <dbReference type="EMBL" id="CAG9773327.1"/>
    </source>
</evidence>
<feature type="region of interest" description="Disordered" evidence="6">
    <location>
        <begin position="297"/>
        <end position="335"/>
    </location>
</feature>
<reference evidence="8" key="1">
    <citation type="submission" date="2022-01" db="EMBL/GenBank/DDBJ databases">
        <authorList>
            <person name="King R."/>
        </authorList>
    </citation>
    <scope>NUCLEOTIDE SEQUENCE</scope>
</reference>
<dbReference type="PANTHER" id="PTHR23098:SF23">
    <property type="entry name" value="MYB-RELATED TRANSCRIPTION FACTOR, PARTNER OF PROFILIN-LIKE ISOFORM X2-RELATED"/>
    <property type="match status" value="1"/>
</dbReference>
<keyword evidence="4" id="KW-0804">Transcription</keyword>
<feature type="compositionally biased region" description="Polar residues" evidence="6">
    <location>
        <begin position="297"/>
        <end position="315"/>
    </location>
</feature>
<dbReference type="AlphaFoldDB" id="A0A9N9MYB5"/>
<dbReference type="PANTHER" id="PTHR23098">
    <property type="entry name" value="AGAP001331-PA-RELATED"/>
    <property type="match status" value="1"/>
</dbReference>
<proteinExistence type="predicted"/>
<evidence type="ECO:0000256" key="3">
    <source>
        <dbReference type="ARBA" id="ARBA00023015"/>
    </source>
</evidence>
<keyword evidence="9" id="KW-1185">Reference proteome</keyword>
<gene>
    <name evidence="8" type="ORF">CEUTPL_LOCUS13718</name>
</gene>
<evidence type="ECO:0000256" key="5">
    <source>
        <dbReference type="ARBA" id="ARBA00025466"/>
    </source>
</evidence>
<dbReference type="Proteomes" id="UP001152799">
    <property type="component" value="Chromosome 9"/>
</dbReference>
<evidence type="ECO:0000256" key="6">
    <source>
        <dbReference type="SAM" id="MobiDB-lite"/>
    </source>
</evidence>
<evidence type="ECO:0000256" key="4">
    <source>
        <dbReference type="ARBA" id="ARBA00023163"/>
    </source>
</evidence>
<dbReference type="InterPro" id="IPR028002">
    <property type="entry name" value="Myb_DNA-bind_5"/>
</dbReference>
<dbReference type="Pfam" id="PF13873">
    <property type="entry name" value="Myb_DNA-bind_5"/>
    <property type="match status" value="1"/>
</dbReference>
<protein>
    <recommendedName>
        <fullName evidence="2">Regulatory protein zeste</fullName>
    </recommendedName>
</protein>
<evidence type="ECO:0000259" key="7">
    <source>
        <dbReference type="Pfam" id="PF13873"/>
    </source>
</evidence>
<evidence type="ECO:0000256" key="1">
    <source>
        <dbReference type="ARBA" id="ARBA00011764"/>
    </source>
</evidence>
<comment type="function">
    <text evidence="5">Involved in transvection phenomena (= synapsis-dependent gene expression), where the synaptic pairing of chromosomes carrying genes with which zeste interacts influences the expression of these genes. Zeste binds to DNA and stimulates transcription from a nearby promoter.</text>
</comment>
<accession>A0A9N9MYB5</accession>
<evidence type="ECO:0000256" key="2">
    <source>
        <dbReference type="ARBA" id="ARBA00016807"/>
    </source>
</evidence>
<dbReference type="OrthoDB" id="7540822at2759"/>
<sequence length="382" mass="43083">MAFKINDGHWQVLLGFMDRNPLFARGQFAGPNGKVIQRKLWEQLSSELNSLDSGSKSVEKWQKTWSDIKYGIKRKAAMNKLSLDETGGGPGNYKKLNDYEQRILSILGKSFYEGVGSKECGGRSQREVIALDNDKAEDTQRGVPNERYLHWGDLIPEGLFQREHMEIASGDKGLPSTSTSQDNMEIPKLKLTIKNNEIAGCCNSKQAQREFGIVPNTEDYYTDHTPRKKPKILTSHDCKEIPNDELKVRDNEIAGCSKFLSKLAQRESAIVPNTDHYYYSDHTPTKKLQSILTSHESDNEISGCSKQSQRESTIVPNIGDHNHTDKTPRKKKKLDREEIEDGLLTESINELKSIKEGVFAIGTNLSLINDTLQEIKTILGKE</sequence>
<comment type="subunit">
    <text evidence="1">Self-associates forming complexes of several hundred monomers.</text>
</comment>
<dbReference type="GO" id="GO:0005634">
    <property type="term" value="C:nucleus"/>
    <property type="evidence" value="ECO:0007669"/>
    <property type="project" value="TreeGrafter"/>
</dbReference>
<feature type="domain" description="Myb/SANT-like DNA-binding" evidence="7">
    <location>
        <begin position="11"/>
        <end position="77"/>
    </location>
</feature>
<organism evidence="8 9">
    <name type="scientific">Ceutorhynchus assimilis</name>
    <name type="common">cabbage seed weevil</name>
    <dbReference type="NCBI Taxonomy" id="467358"/>
    <lineage>
        <taxon>Eukaryota</taxon>
        <taxon>Metazoa</taxon>
        <taxon>Ecdysozoa</taxon>
        <taxon>Arthropoda</taxon>
        <taxon>Hexapoda</taxon>
        <taxon>Insecta</taxon>
        <taxon>Pterygota</taxon>
        <taxon>Neoptera</taxon>
        <taxon>Endopterygota</taxon>
        <taxon>Coleoptera</taxon>
        <taxon>Polyphaga</taxon>
        <taxon>Cucujiformia</taxon>
        <taxon>Curculionidae</taxon>
        <taxon>Ceutorhynchinae</taxon>
        <taxon>Ceutorhynchus</taxon>
    </lineage>
</organism>
<evidence type="ECO:0000313" key="9">
    <source>
        <dbReference type="Proteomes" id="UP001152799"/>
    </source>
</evidence>
<name>A0A9N9MYB5_9CUCU</name>
<keyword evidence="3" id="KW-0805">Transcription regulation</keyword>
<dbReference type="EMBL" id="OU892285">
    <property type="protein sequence ID" value="CAG9773327.1"/>
    <property type="molecule type" value="Genomic_DNA"/>
</dbReference>